<keyword evidence="1" id="KW-0812">Transmembrane</keyword>
<evidence type="ECO:0000256" key="1">
    <source>
        <dbReference type="SAM" id="Phobius"/>
    </source>
</evidence>
<dbReference type="Proteomes" id="UP001372338">
    <property type="component" value="Unassembled WGS sequence"/>
</dbReference>
<reference evidence="2 3" key="1">
    <citation type="submission" date="2024-01" db="EMBL/GenBank/DDBJ databases">
        <title>The genomes of 5 underutilized Papilionoideae crops provide insights into root nodulation and disease resistanc.</title>
        <authorList>
            <person name="Yuan L."/>
        </authorList>
    </citation>
    <scope>NUCLEOTIDE SEQUENCE [LARGE SCALE GENOMIC DNA]</scope>
    <source>
        <strain evidence="2">ZHUSHIDOU_FW_LH</strain>
        <tissue evidence="2">Leaf</tissue>
    </source>
</reference>
<protein>
    <submittedName>
        <fullName evidence="2">Uncharacterized protein</fullName>
    </submittedName>
</protein>
<keyword evidence="1" id="KW-0472">Membrane</keyword>
<keyword evidence="3" id="KW-1185">Reference proteome</keyword>
<feature type="transmembrane region" description="Helical" evidence="1">
    <location>
        <begin position="45"/>
        <end position="65"/>
    </location>
</feature>
<organism evidence="2 3">
    <name type="scientific">Crotalaria pallida</name>
    <name type="common">Smooth rattlebox</name>
    <name type="synonym">Crotalaria striata</name>
    <dbReference type="NCBI Taxonomy" id="3830"/>
    <lineage>
        <taxon>Eukaryota</taxon>
        <taxon>Viridiplantae</taxon>
        <taxon>Streptophyta</taxon>
        <taxon>Embryophyta</taxon>
        <taxon>Tracheophyta</taxon>
        <taxon>Spermatophyta</taxon>
        <taxon>Magnoliopsida</taxon>
        <taxon>eudicotyledons</taxon>
        <taxon>Gunneridae</taxon>
        <taxon>Pentapetalae</taxon>
        <taxon>rosids</taxon>
        <taxon>fabids</taxon>
        <taxon>Fabales</taxon>
        <taxon>Fabaceae</taxon>
        <taxon>Papilionoideae</taxon>
        <taxon>50 kb inversion clade</taxon>
        <taxon>genistoids sensu lato</taxon>
        <taxon>core genistoids</taxon>
        <taxon>Crotalarieae</taxon>
        <taxon>Crotalaria</taxon>
    </lineage>
</organism>
<evidence type="ECO:0000313" key="2">
    <source>
        <dbReference type="EMBL" id="KAK7244258.1"/>
    </source>
</evidence>
<evidence type="ECO:0000313" key="3">
    <source>
        <dbReference type="Proteomes" id="UP001372338"/>
    </source>
</evidence>
<proteinExistence type="predicted"/>
<dbReference type="EMBL" id="JAYWIO010000008">
    <property type="protein sequence ID" value="KAK7244258.1"/>
    <property type="molecule type" value="Genomic_DNA"/>
</dbReference>
<accession>A0AAN9E0J8</accession>
<name>A0AAN9E0J8_CROPI</name>
<sequence length="84" mass="9719">MSRISPALTCVIDYCRCSCCLNSLSLFLNFKLQLLIASFTSCSHMVPYFTLFGVWGYGIRVFFFWCHPFSLSSRVAEFLNFLSY</sequence>
<gene>
    <name evidence="2" type="ORF">RIF29_39077</name>
</gene>
<comment type="caution">
    <text evidence="2">The sequence shown here is derived from an EMBL/GenBank/DDBJ whole genome shotgun (WGS) entry which is preliminary data.</text>
</comment>
<dbReference type="AlphaFoldDB" id="A0AAN9E0J8"/>
<keyword evidence="1" id="KW-1133">Transmembrane helix</keyword>